<dbReference type="EMBL" id="VSRR010018350">
    <property type="protein sequence ID" value="MPC61264.1"/>
    <property type="molecule type" value="Genomic_DNA"/>
</dbReference>
<protein>
    <submittedName>
        <fullName evidence="1">Uncharacterized protein</fullName>
    </submittedName>
</protein>
<accession>A0A5B7GXE2</accession>
<dbReference type="AlphaFoldDB" id="A0A5B7GXE2"/>
<keyword evidence="2" id="KW-1185">Reference proteome</keyword>
<reference evidence="1 2" key="1">
    <citation type="submission" date="2019-05" db="EMBL/GenBank/DDBJ databases">
        <title>Another draft genome of Portunus trituberculatus and its Hox gene families provides insights of decapod evolution.</title>
        <authorList>
            <person name="Jeong J.-H."/>
            <person name="Song I."/>
            <person name="Kim S."/>
            <person name="Choi T."/>
            <person name="Kim D."/>
            <person name="Ryu S."/>
            <person name="Kim W."/>
        </authorList>
    </citation>
    <scope>NUCLEOTIDE SEQUENCE [LARGE SCALE GENOMIC DNA]</scope>
    <source>
        <tissue evidence="1">Muscle</tissue>
    </source>
</reference>
<proteinExistence type="predicted"/>
<sequence>MAGFDFAAAQVKGMKRLMPCESSRRLNQVSVTHKASVSSLTCPAHLVDYGPAAASSTLPGS</sequence>
<name>A0A5B7GXE2_PORTR</name>
<dbReference type="Proteomes" id="UP000324222">
    <property type="component" value="Unassembled WGS sequence"/>
</dbReference>
<gene>
    <name evidence="1" type="ORF">E2C01_055331</name>
</gene>
<comment type="caution">
    <text evidence="1">The sequence shown here is derived from an EMBL/GenBank/DDBJ whole genome shotgun (WGS) entry which is preliminary data.</text>
</comment>
<organism evidence="1 2">
    <name type="scientific">Portunus trituberculatus</name>
    <name type="common">Swimming crab</name>
    <name type="synonym">Neptunus trituberculatus</name>
    <dbReference type="NCBI Taxonomy" id="210409"/>
    <lineage>
        <taxon>Eukaryota</taxon>
        <taxon>Metazoa</taxon>
        <taxon>Ecdysozoa</taxon>
        <taxon>Arthropoda</taxon>
        <taxon>Crustacea</taxon>
        <taxon>Multicrustacea</taxon>
        <taxon>Malacostraca</taxon>
        <taxon>Eumalacostraca</taxon>
        <taxon>Eucarida</taxon>
        <taxon>Decapoda</taxon>
        <taxon>Pleocyemata</taxon>
        <taxon>Brachyura</taxon>
        <taxon>Eubrachyura</taxon>
        <taxon>Portunoidea</taxon>
        <taxon>Portunidae</taxon>
        <taxon>Portuninae</taxon>
        <taxon>Portunus</taxon>
    </lineage>
</organism>
<evidence type="ECO:0000313" key="2">
    <source>
        <dbReference type="Proteomes" id="UP000324222"/>
    </source>
</evidence>
<evidence type="ECO:0000313" key="1">
    <source>
        <dbReference type="EMBL" id="MPC61264.1"/>
    </source>
</evidence>